<comment type="caution">
    <text evidence="2">The sequence shown here is derived from an EMBL/GenBank/DDBJ whole genome shotgun (WGS) entry which is preliminary data.</text>
</comment>
<feature type="compositionally biased region" description="Basic and acidic residues" evidence="1">
    <location>
        <begin position="126"/>
        <end position="136"/>
    </location>
</feature>
<keyword evidence="3" id="KW-1185">Reference proteome</keyword>
<evidence type="ECO:0000313" key="2">
    <source>
        <dbReference type="EMBL" id="KAJ3563714.1"/>
    </source>
</evidence>
<evidence type="ECO:0000313" key="3">
    <source>
        <dbReference type="Proteomes" id="UP001213000"/>
    </source>
</evidence>
<proteinExistence type="predicted"/>
<feature type="region of interest" description="Disordered" evidence="1">
    <location>
        <begin position="1"/>
        <end position="41"/>
    </location>
</feature>
<feature type="compositionally biased region" description="Low complexity" evidence="1">
    <location>
        <begin position="30"/>
        <end position="41"/>
    </location>
</feature>
<reference evidence="2" key="1">
    <citation type="submission" date="2022-07" db="EMBL/GenBank/DDBJ databases">
        <title>Genome Sequence of Leucocoprinus birnbaumii.</title>
        <authorList>
            <person name="Buettner E."/>
        </authorList>
    </citation>
    <scope>NUCLEOTIDE SEQUENCE</scope>
    <source>
        <strain evidence="2">VT141</strain>
    </source>
</reference>
<sequence>MSAPRLNAPQVTSSPELVRGDGGGIKRALSSSTDSSCCTSGSEVALKRARVDGGRYYAHGMSGNDPIEAGSSGSAVMIEDWAESVEQNQSNWSPPQPSVHESDLDDLNEQMELESTKTKQLGPARPAREPEQDTRKAWRADVAHVLNGDLPEEYYARLERSWGLDIHQLKFCIHTPRNVFFLNPTMHVSFDNTSWNILPEREVLDDIDEHFDQPDVLFDKYYKDVKLWTYRFYVKEQRYLPAFAFWSAYPELAVEVKEWPYTGMTFISHISPLFVIAEVGSKLSHEEHASAWSRKSRVPNHLKEVAPEFRKVSTIAKDWLGKWMPPLRCSTIAVSTPIGQITQALQDS</sequence>
<accession>A0AAD5VNF0</accession>
<name>A0AAD5VNF0_9AGAR</name>
<dbReference type="AlphaFoldDB" id="A0AAD5VNF0"/>
<evidence type="ECO:0000256" key="1">
    <source>
        <dbReference type="SAM" id="MobiDB-lite"/>
    </source>
</evidence>
<organism evidence="2 3">
    <name type="scientific">Leucocoprinus birnbaumii</name>
    <dbReference type="NCBI Taxonomy" id="56174"/>
    <lineage>
        <taxon>Eukaryota</taxon>
        <taxon>Fungi</taxon>
        <taxon>Dikarya</taxon>
        <taxon>Basidiomycota</taxon>
        <taxon>Agaricomycotina</taxon>
        <taxon>Agaricomycetes</taxon>
        <taxon>Agaricomycetidae</taxon>
        <taxon>Agaricales</taxon>
        <taxon>Agaricineae</taxon>
        <taxon>Agaricaceae</taxon>
        <taxon>Leucocoprinus</taxon>
    </lineage>
</organism>
<dbReference type="Proteomes" id="UP001213000">
    <property type="component" value="Unassembled WGS sequence"/>
</dbReference>
<protein>
    <submittedName>
        <fullName evidence="2">Uncharacterized protein</fullName>
    </submittedName>
</protein>
<feature type="region of interest" description="Disordered" evidence="1">
    <location>
        <begin position="114"/>
        <end position="136"/>
    </location>
</feature>
<gene>
    <name evidence="2" type="ORF">NP233_g8760</name>
</gene>
<dbReference type="EMBL" id="JANIEX010000730">
    <property type="protein sequence ID" value="KAJ3563714.1"/>
    <property type="molecule type" value="Genomic_DNA"/>
</dbReference>